<accession>A0A7Y7IHH9</accession>
<dbReference type="InterPro" id="IPR028098">
    <property type="entry name" value="Glyco_trans_4-like_N"/>
</dbReference>
<feature type="domain" description="Glycosyltransferase subfamily 4-like N-terminal" evidence="3">
    <location>
        <begin position="5"/>
        <end position="206"/>
    </location>
</feature>
<dbReference type="Pfam" id="PF13579">
    <property type="entry name" value="Glyco_trans_4_4"/>
    <property type="match status" value="1"/>
</dbReference>
<protein>
    <submittedName>
        <fullName evidence="4">Glycosyltransferase family 4 protein</fullName>
    </submittedName>
</protein>
<name>A0A7Y7IHH9_9MICC</name>
<evidence type="ECO:0000256" key="2">
    <source>
        <dbReference type="ARBA" id="ARBA00022679"/>
    </source>
</evidence>
<evidence type="ECO:0000256" key="1">
    <source>
        <dbReference type="ARBA" id="ARBA00022676"/>
    </source>
</evidence>
<reference evidence="4 5" key="1">
    <citation type="submission" date="2020-02" db="EMBL/GenBank/DDBJ databases">
        <title>Genome sequence of strain AETb3-4.</title>
        <authorList>
            <person name="Gao J."/>
            <person name="Zhang X."/>
        </authorList>
    </citation>
    <scope>NUCLEOTIDE SEQUENCE [LARGE SCALE GENOMIC DNA]</scope>
    <source>
        <strain evidence="4 5">AETb3-4</strain>
    </source>
</reference>
<evidence type="ECO:0000313" key="4">
    <source>
        <dbReference type="EMBL" id="NVM95571.1"/>
    </source>
</evidence>
<keyword evidence="5" id="KW-1185">Reference proteome</keyword>
<organism evidence="4 5">
    <name type="scientific">Arthrobacter wenxiniae</name>
    <dbReference type="NCBI Taxonomy" id="2713570"/>
    <lineage>
        <taxon>Bacteria</taxon>
        <taxon>Bacillati</taxon>
        <taxon>Actinomycetota</taxon>
        <taxon>Actinomycetes</taxon>
        <taxon>Micrococcales</taxon>
        <taxon>Micrococcaceae</taxon>
        <taxon>Arthrobacter</taxon>
    </lineage>
</organism>
<dbReference type="Gene3D" id="3.40.50.2000">
    <property type="entry name" value="Glycogen Phosphorylase B"/>
    <property type="match status" value="2"/>
</dbReference>
<comment type="caution">
    <text evidence="4">The sequence shown here is derived from an EMBL/GenBank/DDBJ whole genome shotgun (WGS) entry which is preliminary data.</text>
</comment>
<dbReference type="RefSeq" id="WP_176635294.1">
    <property type="nucleotide sequence ID" value="NZ_JAAMFM010000016.1"/>
</dbReference>
<dbReference type="AlphaFoldDB" id="A0A7Y7IHH9"/>
<evidence type="ECO:0000313" key="5">
    <source>
        <dbReference type="Proteomes" id="UP000543556"/>
    </source>
</evidence>
<sequence length="426" mass="46606">MYRCTAVANAFAKDGWDVTVITLDPSVWSEISGTDHGLVESIDPRITVVPVDDCGAEEPARRDLRRFSRLRIEAPYLWKELYRRKTRKGFPEDFHAAWLDPASKAARQVHADHAVDLVMASASPYVSFGVARSLADVPFVLDYRDAWAFNTISGAEDFSPESNMGRMEADYLDRAAQMWFVNEQIRGEYAHRYPKAAGKMRVVANGFDPQPGHARRTVQATDRPSFGYLGTLQYVNMPLQPFLAGWDTAFGTESPTKADGVFRGKLSPSGAAPAEVLAAFASAAGNGLRYDGPISKRDVAGFYGTLDALILLLSTGKYVTGGKTAEYLATGLPIVSVHDLGNAATDLLRDYPLWFPAKDLSPAAIADALRECAAALREPDEARWMAAWEYGQQFDRSAILTPVIAELRQIAGRSEAELSAGTGEMP</sequence>
<dbReference type="EMBL" id="JAAMFM010000016">
    <property type="protein sequence ID" value="NVM95571.1"/>
    <property type="molecule type" value="Genomic_DNA"/>
</dbReference>
<evidence type="ECO:0000259" key="3">
    <source>
        <dbReference type="Pfam" id="PF13579"/>
    </source>
</evidence>
<dbReference type="GO" id="GO:0016757">
    <property type="term" value="F:glycosyltransferase activity"/>
    <property type="evidence" value="ECO:0007669"/>
    <property type="project" value="UniProtKB-KW"/>
</dbReference>
<gene>
    <name evidence="4" type="ORF">G6034_11705</name>
</gene>
<dbReference type="SUPFAM" id="SSF53756">
    <property type="entry name" value="UDP-Glycosyltransferase/glycogen phosphorylase"/>
    <property type="match status" value="1"/>
</dbReference>
<dbReference type="Proteomes" id="UP000543556">
    <property type="component" value="Unassembled WGS sequence"/>
</dbReference>
<proteinExistence type="predicted"/>
<keyword evidence="2 4" id="KW-0808">Transferase</keyword>
<keyword evidence="1" id="KW-0328">Glycosyltransferase</keyword>